<accession>W7XJ52</accession>
<dbReference type="RefSeq" id="XP_012652207.1">
    <property type="nucleotide sequence ID" value="XM_012796753.1"/>
</dbReference>
<gene>
    <name evidence="1" type="ORF">TTHERM_000086967</name>
</gene>
<dbReference type="GeneID" id="24437210"/>
<dbReference type="KEGG" id="tet:TTHERM_000086967"/>
<evidence type="ECO:0000313" key="1">
    <source>
        <dbReference type="EMBL" id="EWS75216.1"/>
    </source>
</evidence>
<dbReference type="AlphaFoldDB" id="W7XJ52"/>
<evidence type="ECO:0000313" key="2">
    <source>
        <dbReference type="Proteomes" id="UP000009168"/>
    </source>
</evidence>
<organism evidence="1 2">
    <name type="scientific">Tetrahymena thermophila (strain SB210)</name>
    <dbReference type="NCBI Taxonomy" id="312017"/>
    <lineage>
        <taxon>Eukaryota</taxon>
        <taxon>Sar</taxon>
        <taxon>Alveolata</taxon>
        <taxon>Ciliophora</taxon>
        <taxon>Intramacronucleata</taxon>
        <taxon>Oligohymenophorea</taxon>
        <taxon>Hymenostomatida</taxon>
        <taxon>Tetrahymenina</taxon>
        <taxon>Tetrahymenidae</taxon>
        <taxon>Tetrahymena</taxon>
    </lineage>
</organism>
<name>W7XJ52_TETTS</name>
<dbReference type="InParanoid" id="W7XJ52"/>
<keyword evidence="2" id="KW-1185">Reference proteome</keyword>
<protein>
    <submittedName>
        <fullName evidence="1">Uncharacterized protein</fullName>
    </submittedName>
</protein>
<reference evidence="2" key="1">
    <citation type="journal article" date="2006" name="PLoS Biol.">
        <title>Macronuclear genome sequence of the ciliate Tetrahymena thermophila, a model eukaryote.</title>
        <authorList>
            <person name="Eisen J.A."/>
            <person name="Coyne R.S."/>
            <person name="Wu M."/>
            <person name="Wu D."/>
            <person name="Thiagarajan M."/>
            <person name="Wortman J.R."/>
            <person name="Badger J.H."/>
            <person name="Ren Q."/>
            <person name="Amedeo P."/>
            <person name="Jones K.M."/>
            <person name="Tallon L.J."/>
            <person name="Delcher A.L."/>
            <person name="Salzberg S.L."/>
            <person name="Silva J.C."/>
            <person name="Haas B.J."/>
            <person name="Majoros W.H."/>
            <person name="Farzad M."/>
            <person name="Carlton J.M."/>
            <person name="Smith R.K. Jr."/>
            <person name="Garg J."/>
            <person name="Pearlman R.E."/>
            <person name="Karrer K.M."/>
            <person name="Sun L."/>
            <person name="Manning G."/>
            <person name="Elde N.C."/>
            <person name="Turkewitz A.P."/>
            <person name="Asai D.J."/>
            <person name="Wilkes D.E."/>
            <person name="Wang Y."/>
            <person name="Cai H."/>
            <person name="Collins K."/>
            <person name="Stewart B.A."/>
            <person name="Lee S.R."/>
            <person name="Wilamowska K."/>
            <person name="Weinberg Z."/>
            <person name="Ruzzo W.L."/>
            <person name="Wloga D."/>
            <person name="Gaertig J."/>
            <person name="Frankel J."/>
            <person name="Tsao C.-C."/>
            <person name="Gorovsky M.A."/>
            <person name="Keeling P.J."/>
            <person name="Waller R.F."/>
            <person name="Patron N.J."/>
            <person name="Cherry J.M."/>
            <person name="Stover N.A."/>
            <person name="Krieger C.J."/>
            <person name="del Toro C."/>
            <person name="Ryder H.F."/>
            <person name="Williamson S.C."/>
            <person name="Barbeau R.A."/>
            <person name="Hamilton E.P."/>
            <person name="Orias E."/>
        </authorList>
    </citation>
    <scope>NUCLEOTIDE SEQUENCE [LARGE SCALE GENOMIC DNA]</scope>
    <source>
        <strain evidence="2">SB210</strain>
    </source>
</reference>
<sequence length="84" mass="9677">MLKISWTQVLFSKIPNLKTLYQACQTHFITAESLICLIFTNKIPISYRVGTKKVLMIQANQIDYQQIKQGIQVILTLYGKLICN</sequence>
<dbReference type="EMBL" id="GG662749">
    <property type="protein sequence ID" value="EWS75216.1"/>
    <property type="molecule type" value="Genomic_DNA"/>
</dbReference>
<dbReference type="Proteomes" id="UP000009168">
    <property type="component" value="Unassembled WGS sequence"/>
</dbReference>
<proteinExistence type="predicted"/>